<proteinExistence type="inferred from homology"/>
<dbReference type="Pfam" id="PF03135">
    <property type="entry name" value="CagE_TrbE_VirB"/>
    <property type="match status" value="1"/>
</dbReference>
<evidence type="ECO:0000313" key="5">
    <source>
        <dbReference type="EMBL" id="MDQ0255589.1"/>
    </source>
</evidence>
<gene>
    <name evidence="5" type="ORF">J2S74_002971</name>
</gene>
<evidence type="ECO:0000313" key="6">
    <source>
        <dbReference type="Proteomes" id="UP001230005"/>
    </source>
</evidence>
<name>A0ABT9ZWI1_9BACI</name>
<feature type="compositionally biased region" description="Polar residues" evidence="2">
    <location>
        <begin position="11"/>
        <end position="29"/>
    </location>
</feature>
<reference evidence="5 6" key="1">
    <citation type="submission" date="2023-07" db="EMBL/GenBank/DDBJ databases">
        <title>Genomic Encyclopedia of Type Strains, Phase IV (KMG-IV): sequencing the most valuable type-strain genomes for metagenomic binning, comparative biology and taxonomic classification.</title>
        <authorList>
            <person name="Goeker M."/>
        </authorList>
    </citation>
    <scope>NUCLEOTIDE SEQUENCE [LARGE SCALE GENOMIC DNA]</scope>
    <source>
        <strain evidence="5 6">DSM 9768</strain>
    </source>
</reference>
<feature type="domain" description="CagE TrbE VirB component of type IV transporter system central" evidence="4">
    <location>
        <begin position="47"/>
        <end position="232"/>
    </location>
</feature>
<dbReference type="InterPro" id="IPR002789">
    <property type="entry name" value="HerA_central"/>
</dbReference>
<evidence type="ECO:0008006" key="7">
    <source>
        <dbReference type="Google" id="ProtNLM"/>
    </source>
</evidence>
<feature type="domain" description="Helicase HerA central" evidence="3">
    <location>
        <begin position="285"/>
        <end position="491"/>
    </location>
</feature>
<feature type="compositionally biased region" description="Basic and acidic residues" evidence="2">
    <location>
        <begin position="30"/>
        <end position="40"/>
    </location>
</feature>
<protein>
    <recommendedName>
        <fullName evidence="7">Helicase HerA central domain-containing protein</fullName>
    </recommendedName>
</protein>
<dbReference type="Gene3D" id="1.10.8.730">
    <property type="match status" value="1"/>
</dbReference>
<comment type="caution">
    <text evidence="5">The sequence shown here is derived from an EMBL/GenBank/DDBJ whole genome shotgun (WGS) entry which is preliminary data.</text>
</comment>
<feature type="compositionally biased region" description="Basic residues" evidence="2">
    <location>
        <begin position="1"/>
        <end position="10"/>
    </location>
</feature>
<dbReference type="EMBL" id="JAUSUG010000011">
    <property type="protein sequence ID" value="MDQ0255589.1"/>
    <property type="molecule type" value="Genomic_DNA"/>
</dbReference>
<organism evidence="5 6">
    <name type="scientific">Evansella vedderi</name>
    <dbReference type="NCBI Taxonomy" id="38282"/>
    <lineage>
        <taxon>Bacteria</taxon>
        <taxon>Bacillati</taxon>
        <taxon>Bacillota</taxon>
        <taxon>Bacilli</taxon>
        <taxon>Bacillales</taxon>
        <taxon>Bacillaceae</taxon>
        <taxon>Evansella</taxon>
    </lineage>
</organism>
<dbReference type="Proteomes" id="UP001230005">
    <property type="component" value="Unassembled WGS sequence"/>
</dbReference>
<keyword evidence="6" id="KW-1185">Reference proteome</keyword>
<dbReference type="RefSeq" id="WP_307326581.1">
    <property type="nucleotide sequence ID" value="NZ_JAUSUG010000011.1"/>
</dbReference>
<comment type="similarity">
    <text evidence="1">Belongs to the TrbE/VirB4 family.</text>
</comment>
<dbReference type="Gene3D" id="3.40.50.300">
    <property type="entry name" value="P-loop containing nucleotide triphosphate hydrolases"/>
    <property type="match status" value="1"/>
</dbReference>
<dbReference type="InterPro" id="IPR018145">
    <property type="entry name" value="CagE_TrbE_VirB_cntrl_dom"/>
</dbReference>
<feature type="region of interest" description="Disordered" evidence="2">
    <location>
        <begin position="1"/>
        <end position="40"/>
    </location>
</feature>
<dbReference type="Pfam" id="PF01935">
    <property type="entry name" value="DUF87"/>
    <property type="match status" value="1"/>
</dbReference>
<evidence type="ECO:0000259" key="4">
    <source>
        <dbReference type="Pfam" id="PF03135"/>
    </source>
</evidence>
<dbReference type="PANTHER" id="PTHR30121:SF6">
    <property type="entry name" value="SLR6007 PROTEIN"/>
    <property type="match status" value="1"/>
</dbReference>
<accession>A0ABT9ZWI1</accession>
<evidence type="ECO:0000256" key="2">
    <source>
        <dbReference type="SAM" id="MobiDB-lite"/>
    </source>
</evidence>
<evidence type="ECO:0000256" key="1">
    <source>
        <dbReference type="ARBA" id="ARBA00006512"/>
    </source>
</evidence>
<dbReference type="InterPro" id="IPR051162">
    <property type="entry name" value="T4SS_component"/>
</dbReference>
<dbReference type="InterPro" id="IPR027417">
    <property type="entry name" value="P-loop_NTPase"/>
</dbReference>
<sequence>MLGILKKKNKQSTNDVENDTVNNSTVNEDVQSKGKSKEQQKIDLKEVNNNDKPLSFPSLVDNMLNDGITFEKDHFKIQTGLGTVKYGRSFFVKPSGYPRTVRIGWLESLFTGDDLDVSVHVDPLERNSAIKRLQDKIDELDAVIDSAARRDNQSKLEDAMQKKDDTKGLQRQIKNNRNGLYYVSVQASVYADDLEELNEKCIDIESMLGGESIEVVNAYGRQRYGFLSTLPLGKNYLSRSDRNLDQLALTAVFPHASSKLNHTGGMPIGRYGNEYVYFNNFDSKLNNYSVGIFGESGAGKGVMVKQLIGRGPMDGINKHVIVDVEPEYRELTRALGGVVIPIVATKDKDANRINPLDIFPEKEVKEKGTPQEYIQEQININEKIKEVLEFFKVMKESCSPGSIGLSPVEIGVLNDTLEILYAEKGVTDDPESIYEQVESVDEEGNIQWERRYIDMPTISDVYERLEALLKDGYGEINELCNVVKLFTRGKAFGIFDGQTRINGQDTASLEGAPVITFDISKLSSNGIERPLAQHVIMTWTWNRFIVGDPKSKKRVILDEAWMMLKYPAMMEFLKLLSARGRKWNTSLTLVSQRYEMFHRSQDSRDVIAQLNTVFFMKQSDEDIEPILETFKFSEEVGEMIRTASVGEVVLKAGKEVVAFVSEPTPDEWEYLNTNQNVDMGKKESMTREEKIEWLEAEVEIEDEGVA</sequence>
<evidence type="ECO:0000259" key="3">
    <source>
        <dbReference type="Pfam" id="PF01935"/>
    </source>
</evidence>
<dbReference type="PANTHER" id="PTHR30121">
    <property type="entry name" value="UNCHARACTERIZED PROTEIN YJGR-RELATED"/>
    <property type="match status" value="1"/>
</dbReference>
<dbReference type="SUPFAM" id="SSF52540">
    <property type="entry name" value="P-loop containing nucleoside triphosphate hydrolases"/>
    <property type="match status" value="1"/>
</dbReference>